<dbReference type="CDD" id="cd09911">
    <property type="entry name" value="Lin0431_like"/>
    <property type="match status" value="1"/>
</dbReference>
<evidence type="ECO:0000313" key="2">
    <source>
        <dbReference type="EMBL" id="KRM71482.1"/>
    </source>
</evidence>
<proteinExistence type="predicted"/>
<gene>
    <name evidence="2" type="ORF">FC34_GL001597</name>
</gene>
<evidence type="ECO:0000256" key="1">
    <source>
        <dbReference type="SAM" id="Phobius"/>
    </source>
</evidence>
<evidence type="ECO:0000313" key="3">
    <source>
        <dbReference type="Proteomes" id="UP000051672"/>
    </source>
</evidence>
<keyword evidence="3" id="KW-1185">Reference proteome</keyword>
<dbReference type="Gene3D" id="2.60.320.10">
    <property type="entry name" value="N-utilization substance G protein NusG, insert domain"/>
    <property type="match status" value="1"/>
</dbReference>
<dbReference type="EMBL" id="AYZQ01000004">
    <property type="protein sequence ID" value="KRM71482.1"/>
    <property type="molecule type" value="Genomic_DNA"/>
</dbReference>
<reference evidence="2 3" key="1">
    <citation type="journal article" date="2015" name="Genome Announc.">
        <title>Expanding the biotechnology potential of lactobacilli through comparative genomics of 213 strains and associated genera.</title>
        <authorList>
            <person name="Sun Z."/>
            <person name="Harris H.M."/>
            <person name="McCann A."/>
            <person name="Guo C."/>
            <person name="Argimon S."/>
            <person name="Zhang W."/>
            <person name="Yang X."/>
            <person name="Jeffery I.B."/>
            <person name="Cooney J.C."/>
            <person name="Kagawa T.F."/>
            <person name="Liu W."/>
            <person name="Song Y."/>
            <person name="Salvetti E."/>
            <person name="Wrobel A."/>
            <person name="Rasinkangas P."/>
            <person name="Parkhill J."/>
            <person name="Rea M.C."/>
            <person name="O'Sullivan O."/>
            <person name="Ritari J."/>
            <person name="Douillard F.P."/>
            <person name="Paul Ross R."/>
            <person name="Yang R."/>
            <person name="Briner A.E."/>
            <person name="Felis G.E."/>
            <person name="de Vos W.M."/>
            <person name="Barrangou R."/>
            <person name="Klaenhammer T.R."/>
            <person name="Caufield P.W."/>
            <person name="Cui Y."/>
            <person name="Zhang H."/>
            <person name="O'Toole P.W."/>
        </authorList>
    </citation>
    <scope>NUCLEOTIDE SEQUENCE [LARGE SCALE GENOMIC DNA]</scope>
    <source>
        <strain evidence="2 3">DSM 23927</strain>
    </source>
</reference>
<accession>A0A0R2AXQ6</accession>
<protein>
    <submittedName>
        <fullName evidence="2">Uncharacterized protein</fullName>
    </submittedName>
</protein>
<keyword evidence="1" id="KW-0472">Membrane</keyword>
<name>A0A0R2AXQ6_9LACO</name>
<organism evidence="2 3">
    <name type="scientific">Lacticaseibacillus brantae DSM 23927</name>
    <dbReference type="NCBI Taxonomy" id="1423727"/>
    <lineage>
        <taxon>Bacteria</taxon>
        <taxon>Bacillati</taxon>
        <taxon>Bacillota</taxon>
        <taxon>Bacilli</taxon>
        <taxon>Lactobacillales</taxon>
        <taxon>Lactobacillaceae</taxon>
        <taxon>Lacticaseibacillus</taxon>
    </lineage>
</organism>
<sequence length="144" mass="16408">MKNSEFKRYLKMIRPFDWIIVGLLLIGAFIPYGIFAYHEHQQNVQPQNILTAYVTHDGKQVYKVQLTNHEGKTTYRYNDGDDWNVIEVTDNKIAISEANCPDQVCVRRGQISKAGETIVCLPHKLLVEIKSSTNKPDDGGLVTE</sequence>
<feature type="transmembrane region" description="Helical" evidence="1">
    <location>
        <begin position="16"/>
        <end position="37"/>
    </location>
</feature>
<dbReference type="InterPro" id="IPR038690">
    <property type="entry name" value="NusG_2_sf"/>
</dbReference>
<dbReference type="PATRIC" id="fig|1423727.3.peg.1618"/>
<dbReference type="AlphaFoldDB" id="A0A0R2AXQ6"/>
<keyword evidence="1" id="KW-1133">Transmembrane helix</keyword>
<dbReference type="Proteomes" id="UP000051672">
    <property type="component" value="Unassembled WGS sequence"/>
</dbReference>
<dbReference type="STRING" id="1423727.FC34_GL001597"/>
<keyword evidence="1" id="KW-0812">Transmembrane</keyword>
<dbReference type="Pfam" id="PF07009">
    <property type="entry name" value="NusG_II"/>
    <property type="match status" value="1"/>
</dbReference>
<comment type="caution">
    <text evidence="2">The sequence shown here is derived from an EMBL/GenBank/DDBJ whole genome shotgun (WGS) entry which is preliminary data.</text>
</comment>